<sequence length="252" mass="29728">MSEDKYDLDLFIKNSFEETIEYLNKIGIKIEGIKLKIMDLSESFDLLQDIYGDLLENIYGIGGIYASETREIRIIKNALKRFINRELNNPNKIFIGNLFTITHNSILYPVYKNDNDIEKAIAKAIVDPIVIHEIGHDIIGQGNWRTCIFEFLVYFYKNELYKYPEVYKIMEQNIEICKRHLQEKNLRPTTLGACFANDFIYIYENLLNKDKQSPKLNIKDTIEKLKYFSEDEYMDATKMINTLTKILILLYK</sequence>
<dbReference type="Proteomes" id="UP000245908">
    <property type="component" value="Unassembled WGS sequence"/>
</dbReference>
<gene>
    <name evidence="1" type="ORF">DDW05_02560</name>
</gene>
<protein>
    <submittedName>
        <fullName evidence="1">Uncharacterized protein</fullName>
    </submittedName>
</protein>
<dbReference type="EMBL" id="QEFH01000022">
    <property type="protein sequence ID" value="PVU70615.1"/>
    <property type="molecule type" value="Genomic_DNA"/>
</dbReference>
<proteinExistence type="predicted"/>
<reference evidence="1 2" key="1">
    <citation type="journal article" date="2015" name="Appl. Environ. Microbiol.">
        <title>Nanoarchaeota, Their Sulfolobales Host, and Nanoarchaeota Virus Distribution across Yellowstone National Park Hot Springs.</title>
        <authorList>
            <person name="Munson-McGee J.H."/>
            <person name="Field E.K."/>
            <person name="Bateson M."/>
            <person name="Rooney C."/>
            <person name="Stepanauskas R."/>
            <person name="Young M.J."/>
        </authorList>
    </citation>
    <scope>NUCLEOTIDE SEQUENCE [LARGE SCALE GENOMIC DNA]</scope>
    <source>
        <strain evidence="1">SCGC AB-777_O03</strain>
    </source>
</reference>
<evidence type="ECO:0000313" key="2">
    <source>
        <dbReference type="Proteomes" id="UP000245908"/>
    </source>
</evidence>
<organism evidence="1 2">
    <name type="scientific">Nanobsidianus stetteri</name>
    <dbReference type="NCBI Taxonomy" id="1294122"/>
    <lineage>
        <taxon>Archaea</taxon>
        <taxon>Nanobdellota</taxon>
        <taxon>Candidatus Nanoarchaeia</taxon>
        <taxon>Nanoarchaeales</taxon>
        <taxon>Nanopusillaceae</taxon>
        <taxon>Candidatus Nanobsidianus</taxon>
    </lineage>
</organism>
<name>A0A2T9WS17_NANST</name>
<evidence type="ECO:0000313" key="1">
    <source>
        <dbReference type="EMBL" id="PVU70615.1"/>
    </source>
</evidence>
<accession>A0A2T9WS17</accession>
<dbReference type="AlphaFoldDB" id="A0A2T9WS17"/>
<comment type="caution">
    <text evidence="1">The sequence shown here is derived from an EMBL/GenBank/DDBJ whole genome shotgun (WGS) entry which is preliminary data.</text>
</comment>